<dbReference type="Proteomes" id="UP000722485">
    <property type="component" value="Unassembled WGS sequence"/>
</dbReference>
<dbReference type="AlphaFoldDB" id="A0A9P5HJ34"/>
<dbReference type="SUPFAM" id="SSF52047">
    <property type="entry name" value="RNI-like"/>
    <property type="match status" value="1"/>
</dbReference>
<proteinExistence type="predicted"/>
<dbReference type="InterPro" id="IPR032675">
    <property type="entry name" value="LRR_dom_sf"/>
</dbReference>
<accession>A0A9P5HJ34</accession>
<evidence type="ECO:0000313" key="2">
    <source>
        <dbReference type="Proteomes" id="UP000722485"/>
    </source>
</evidence>
<keyword evidence="2" id="KW-1185">Reference proteome</keyword>
<sequence>MDQDVSSMMMGTFSGTERDEFGREHDARRSLLLDTVMKGRQRASRSRFLQMPAEILADVVDLLTDDKPALASLALVNSDCRQLARCCQFAEIHFDYSLRAHQLFMALATEATDTARQLGIGNCVRRVTFASDASCVANVHRELYESIFGEGAESYPKEQRESLREKAKQHYMSIRRLSLMAISTAMPNLEVLVWGDRFSLDEAFFSNVSRSSARHIKLNRVLIGNPFPMEPPLTLETWPLRSLDLDMSWLPSPSIDRAGSDEQSQGTQESDAINPMSAFFGTLFQLCAPSLESLNWAYMDFSKGKVISLGSNPISFPHLQHLRLGYVPLDALGFSSFLSSPLRHLELSSSVLTNFGSSLRTCGPLQDLKSFVIDTLPTEKKTCKHITEFIIQHKHIEKLYLHERGETHDEDRHLDRYIIPLLTNDNFNHLRSLSLAWGGGSIEEITKPHITHIPEKALATIGKIVSLEQLSLCSGMEFGWRNQWLVDHTELRTSLQGLSNLKMLALVRDTYLIPGPVDDVEQYYSVKLVRDGERADAKARMELDIDEAVQAMGTLEINEHDREFDTKAEIWERAHRNRMLTHVEAYAAVLPALEWMLCGQRPVGLERDPHSPAAPLKAVPLTKHRDECWTFLRKTFGIATSD</sequence>
<evidence type="ECO:0008006" key="3">
    <source>
        <dbReference type="Google" id="ProtNLM"/>
    </source>
</evidence>
<comment type="caution">
    <text evidence="1">The sequence shown here is derived from an EMBL/GenBank/DDBJ whole genome shotgun (WGS) entry which is preliminary data.</text>
</comment>
<dbReference type="OrthoDB" id="3257981at2759"/>
<reference evidence="1" key="1">
    <citation type="submission" date="2020-03" db="EMBL/GenBank/DDBJ databases">
        <title>Draft Genome Sequence of Cylindrodendrum hubeiense.</title>
        <authorList>
            <person name="Buettner E."/>
            <person name="Kellner H."/>
        </authorList>
    </citation>
    <scope>NUCLEOTIDE SEQUENCE</scope>
    <source>
        <strain evidence="1">IHI 201604</strain>
    </source>
</reference>
<gene>
    <name evidence="1" type="ORF">G7Z17_g1051</name>
</gene>
<dbReference type="Gene3D" id="3.80.10.10">
    <property type="entry name" value="Ribonuclease Inhibitor"/>
    <property type="match status" value="1"/>
</dbReference>
<dbReference type="EMBL" id="JAANBB010000008">
    <property type="protein sequence ID" value="KAF7556926.1"/>
    <property type="molecule type" value="Genomic_DNA"/>
</dbReference>
<name>A0A9P5HJ34_9HYPO</name>
<protein>
    <recommendedName>
        <fullName evidence="3">F-box domain-containing protein</fullName>
    </recommendedName>
</protein>
<organism evidence="1 2">
    <name type="scientific">Cylindrodendrum hubeiense</name>
    <dbReference type="NCBI Taxonomy" id="595255"/>
    <lineage>
        <taxon>Eukaryota</taxon>
        <taxon>Fungi</taxon>
        <taxon>Dikarya</taxon>
        <taxon>Ascomycota</taxon>
        <taxon>Pezizomycotina</taxon>
        <taxon>Sordariomycetes</taxon>
        <taxon>Hypocreomycetidae</taxon>
        <taxon>Hypocreales</taxon>
        <taxon>Nectriaceae</taxon>
        <taxon>Cylindrodendrum</taxon>
    </lineage>
</organism>
<evidence type="ECO:0000313" key="1">
    <source>
        <dbReference type="EMBL" id="KAF7556926.1"/>
    </source>
</evidence>